<feature type="transmembrane region" description="Helical" evidence="2">
    <location>
        <begin position="264"/>
        <end position="286"/>
    </location>
</feature>
<evidence type="ECO:0000259" key="3">
    <source>
        <dbReference type="PROSITE" id="PS51782"/>
    </source>
</evidence>
<feature type="region of interest" description="Disordered" evidence="1">
    <location>
        <begin position="350"/>
        <end position="369"/>
    </location>
</feature>
<dbReference type="InterPro" id="IPR036779">
    <property type="entry name" value="LysM_dom_sf"/>
</dbReference>
<feature type="compositionally biased region" description="Low complexity" evidence="1">
    <location>
        <begin position="10"/>
        <end position="22"/>
    </location>
</feature>
<feature type="compositionally biased region" description="Basic and acidic residues" evidence="1">
    <location>
        <begin position="96"/>
        <end position="111"/>
    </location>
</feature>
<dbReference type="CDD" id="cd00118">
    <property type="entry name" value="LysM"/>
    <property type="match status" value="1"/>
</dbReference>
<feature type="region of interest" description="Disordered" evidence="1">
    <location>
        <begin position="1"/>
        <end position="209"/>
    </location>
</feature>
<sequence>MSILADRGLVRPLRPVPAVRPAEGGAASDGPVPVRREPGPGGPARRSRRRAGRVDATRKDGVPEGSEAESGADPGSASGSAEVVELRGRAGARRGPGADRPGEGSRGEPGRRRAWQAAAEAGLAGGELPDAGWPAPGEAFGRNGARPVRESARFSPSAERGARAAATEVAEPRSAGAVRSVERAGFQTSAPSAVATEEAPARKPREARGRTAVRHLPAVVPANPGRTARERRGEPLRPPSRERVVAGRRGGVACKTAARPSVRWPWLFAIAFAACLIVTGLGVFGAGVSSGPVPSRTASVSVQPGDSLGALAARFAPNADQSAVVERIKELNNLDDTALMPGMPLTVPVAWSGAGSSGESGGRSDTTGS</sequence>
<keyword evidence="2" id="KW-0812">Transmembrane</keyword>
<accession>A0A7W3VV00</accession>
<feature type="compositionally biased region" description="Low complexity" evidence="1">
    <location>
        <begin position="117"/>
        <end position="128"/>
    </location>
</feature>
<dbReference type="PROSITE" id="PS51782">
    <property type="entry name" value="LYSM"/>
    <property type="match status" value="1"/>
</dbReference>
<dbReference type="EMBL" id="JACGZW010000003">
    <property type="protein sequence ID" value="MBB1153729.1"/>
    <property type="molecule type" value="Genomic_DNA"/>
</dbReference>
<dbReference type="Gene3D" id="3.10.350.10">
    <property type="entry name" value="LysM domain"/>
    <property type="match status" value="1"/>
</dbReference>
<organism evidence="4 5">
    <name type="scientific">Amycolatopsis dendrobii</name>
    <dbReference type="NCBI Taxonomy" id="2760662"/>
    <lineage>
        <taxon>Bacteria</taxon>
        <taxon>Bacillati</taxon>
        <taxon>Actinomycetota</taxon>
        <taxon>Actinomycetes</taxon>
        <taxon>Pseudonocardiales</taxon>
        <taxon>Pseudonocardiaceae</taxon>
        <taxon>Amycolatopsis</taxon>
    </lineage>
</organism>
<feature type="compositionally biased region" description="Low complexity" evidence="1">
    <location>
        <begin position="64"/>
        <end position="82"/>
    </location>
</feature>
<name>A0A7W3VV00_9PSEU</name>
<dbReference type="SMART" id="SM00257">
    <property type="entry name" value="LysM"/>
    <property type="match status" value="1"/>
</dbReference>
<keyword evidence="2" id="KW-1133">Transmembrane helix</keyword>
<dbReference type="InterPro" id="IPR018392">
    <property type="entry name" value="LysM"/>
</dbReference>
<feature type="compositionally biased region" description="Basic and acidic residues" evidence="1">
    <location>
        <begin position="52"/>
        <end position="62"/>
    </location>
</feature>
<dbReference type="Pfam" id="PF01476">
    <property type="entry name" value="LysM"/>
    <property type="match status" value="1"/>
</dbReference>
<reference evidence="4 5" key="1">
    <citation type="submission" date="2020-08" db="EMBL/GenBank/DDBJ databases">
        <title>Amycolatopsis sp. nov. DR6-1 isolated from Dendrobium heterocarpum.</title>
        <authorList>
            <person name="Tedsree N."/>
            <person name="Kuncharoen N."/>
            <person name="Likhitwitayawuid K."/>
            <person name="Tanasupawat S."/>
        </authorList>
    </citation>
    <scope>NUCLEOTIDE SEQUENCE [LARGE SCALE GENOMIC DNA]</scope>
    <source>
        <strain evidence="4 5">DR6-1</strain>
    </source>
</reference>
<evidence type="ECO:0000256" key="2">
    <source>
        <dbReference type="SAM" id="Phobius"/>
    </source>
</evidence>
<dbReference type="Proteomes" id="UP000526734">
    <property type="component" value="Unassembled WGS sequence"/>
</dbReference>
<protein>
    <submittedName>
        <fullName evidence="4">LysM peptidoglycan-binding domain-containing protein</fullName>
    </submittedName>
</protein>
<gene>
    <name evidence="4" type="ORF">H4281_11355</name>
</gene>
<comment type="caution">
    <text evidence="4">The sequence shown here is derived from an EMBL/GenBank/DDBJ whole genome shotgun (WGS) entry which is preliminary data.</text>
</comment>
<evidence type="ECO:0000256" key="1">
    <source>
        <dbReference type="SAM" id="MobiDB-lite"/>
    </source>
</evidence>
<dbReference type="AlphaFoldDB" id="A0A7W3VV00"/>
<feature type="compositionally biased region" description="Basic and acidic residues" evidence="1">
    <location>
        <begin position="199"/>
        <end position="209"/>
    </location>
</feature>
<evidence type="ECO:0000313" key="4">
    <source>
        <dbReference type="EMBL" id="MBB1153729.1"/>
    </source>
</evidence>
<keyword evidence="5" id="KW-1185">Reference proteome</keyword>
<keyword evidence="2" id="KW-0472">Membrane</keyword>
<feature type="domain" description="LysM" evidence="3">
    <location>
        <begin position="298"/>
        <end position="347"/>
    </location>
</feature>
<proteinExistence type="predicted"/>
<evidence type="ECO:0000313" key="5">
    <source>
        <dbReference type="Proteomes" id="UP000526734"/>
    </source>
</evidence>